<sequence>MRGRCRRQSTRTPTAGQHPLQQRCRHAKEYPGTLPVRQVDQRFRREHHTADARRPCPHYPHHTMSAQGEDILAWLDAAITRAESEAGYSEGEFIFFDVGDGQIADHYQHAGSPASVLRRCAVDRKLLELHGGRGHACPAYDYDGDLDEWARHYDHEACPVVQILAEGYGWTEAQR</sequence>
<evidence type="ECO:0000256" key="1">
    <source>
        <dbReference type="SAM" id="MobiDB-lite"/>
    </source>
</evidence>
<evidence type="ECO:0000313" key="2">
    <source>
        <dbReference type="EMBL" id="AFH75232.1"/>
    </source>
</evidence>
<organism evidence="2">
    <name type="scientific">Streptomyces sp. W75</name>
    <dbReference type="NCBI Taxonomy" id="1170711"/>
    <lineage>
        <taxon>Bacteria</taxon>
        <taxon>Bacillati</taxon>
        <taxon>Actinomycetota</taxon>
        <taxon>Actinomycetes</taxon>
        <taxon>Kitasatosporales</taxon>
        <taxon>Streptomycetaceae</taxon>
        <taxon>Streptomyces</taxon>
    </lineage>
</organism>
<name>I0CEL9_9ACTN</name>
<feature type="region of interest" description="Disordered" evidence="1">
    <location>
        <begin position="1"/>
        <end position="23"/>
    </location>
</feature>
<dbReference type="EMBL" id="JQ340175">
    <property type="protein sequence ID" value="AFH75232.1"/>
    <property type="molecule type" value="Genomic_DNA"/>
</dbReference>
<dbReference type="AlphaFoldDB" id="I0CEL9"/>
<protein>
    <submittedName>
        <fullName evidence="2">Uncharacterized protein</fullName>
    </submittedName>
</protein>
<accession>I0CEL9</accession>
<reference evidence="2" key="1">
    <citation type="submission" date="2011-12" db="EMBL/GenBank/DDBJ databases">
        <title>Complete nucleotide sequence of Streptomyces circular plasmid pCQ4.</title>
        <authorList>
            <person name="Cheng Q."/>
            <person name="Tian X."/>
            <person name="Qin Z."/>
        </authorList>
    </citation>
    <scope>NUCLEOTIDE SEQUENCE</scope>
    <source>
        <strain evidence="2">W75</strain>
        <plasmid evidence="2">pCQ4</plasmid>
    </source>
</reference>
<proteinExistence type="predicted"/>
<gene>
    <name evidence="2" type="ORF">pCQ4.107</name>
</gene>
<keyword evidence="2" id="KW-0614">Plasmid</keyword>
<geneLocation type="plasmid" evidence="2">
    <name>pCQ4</name>
</geneLocation>